<sequence>MINKSEALNPLDSNSDISGSLNSPEPRRWPIVPGPKVPQLPIPDRSLPPKLMTELIQRWEGEAVLFVSTPGTPDLQLQEFYDFNMRAALQLFVGENISSRQLNRIVRSLVQLDDTPDCQMLARSLDELPDKLRQLALDKLPENLLLKLNPEELAEVFEPHTAAAFIRDVSNILIRRINSAEKAGDDDPDQDNYGVGRAVDKFEKLLEAIVERDMTDDGFIIEVAERLPTRNDGDRIPGYVIAALEILVENDEDSCAVRILAAIRGFNIGVDQVIFIKDKYDKE</sequence>
<comment type="caution">
    <text evidence="2">The sequence shown here is derived from an EMBL/GenBank/DDBJ whole genome shotgun (WGS) entry which is preliminary data.</text>
</comment>
<reference evidence="2 3" key="1">
    <citation type="journal article" date="2016" name="Nat. Commun.">
        <title>Thousands of microbial genomes shed light on interconnected biogeochemical processes in an aquifer system.</title>
        <authorList>
            <person name="Anantharaman K."/>
            <person name="Brown C.T."/>
            <person name="Hug L.A."/>
            <person name="Sharon I."/>
            <person name="Castelle C.J."/>
            <person name="Probst A.J."/>
            <person name="Thomas B.C."/>
            <person name="Singh A."/>
            <person name="Wilkins M.J."/>
            <person name="Karaoz U."/>
            <person name="Brodie E.L."/>
            <person name="Williams K.H."/>
            <person name="Hubbard S.S."/>
            <person name="Banfield J.F."/>
        </authorList>
    </citation>
    <scope>NUCLEOTIDE SEQUENCE [LARGE SCALE GENOMIC DNA]</scope>
</reference>
<gene>
    <name evidence="2" type="ORF">A2154_02725</name>
</gene>
<dbReference type="EMBL" id="MFJC01000037">
    <property type="protein sequence ID" value="OGG08943.1"/>
    <property type="molecule type" value="Genomic_DNA"/>
</dbReference>
<dbReference type="STRING" id="1798373.A2154_02725"/>
<dbReference type="AlphaFoldDB" id="A0A1F5Z997"/>
<feature type="compositionally biased region" description="Pro residues" evidence="1">
    <location>
        <begin position="32"/>
        <end position="41"/>
    </location>
</feature>
<feature type="region of interest" description="Disordered" evidence="1">
    <location>
        <begin position="1"/>
        <end position="44"/>
    </location>
</feature>
<feature type="compositionally biased region" description="Polar residues" evidence="1">
    <location>
        <begin position="11"/>
        <end position="23"/>
    </location>
</feature>
<protein>
    <submittedName>
        <fullName evidence="2">Uncharacterized protein</fullName>
    </submittedName>
</protein>
<dbReference type="Proteomes" id="UP000176854">
    <property type="component" value="Unassembled WGS sequence"/>
</dbReference>
<evidence type="ECO:0000313" key="3">
    <source>
        <dbReference type="Proteomes" id="UP000176854"/>
    </source>
</evidence>
<accession>A0A1F5Z997</accession>
<organism evidence="2 3">
    <name type="scientific">Candidatus Gottesmanbacteria bacterium RBG_16_43_7</name>
    <dbReference type="NCBI Taxonomy" id="1798373"/>
    <lineage>
        <taxon>Bacteria</taxon>
        <taxon>Candidatus Gottesmaniibacteriota</taxon>
    </lineage>
</organism>
<name>A0A1F5Z997_9BACT</name>
<evidence type="ECO:0000256" key="1">
    <source>
        <dbReference type="SAM" id="MobiDB-lite"/>
    </source>
</evidence>
<evidence type="ECO:0000313" key="2">
    <source>
        <dbReference type="EMBL" id="OGG08943.1"/>
    </source>
</evidence>
<proteinExistence type="predicted"/>